<dbReference type="Pfam" id="PF24048">
    <property type="entry name" value="LRR_NXF1-5"/>
    <property type="match status" value="1"/>
</dbReference>
<feature type="compositionally biased region" description="Basic residues" evidence="1">
    <location>
        <begin position="63"/>
        <end position="72"/>
    </location>
</feature>
<dbReference type="InterPro" id="IPR032675">
    <property type="entry name" value="LRR_dom_sf"/>
</dbReference>
<dbReference type="OrthoDB" id="25872at2759"/>
<feature type="region of interest" description="Disordered" evidence="1">
    <location>
        <begin position="1"/>
        <end position="111"/>
    </location>
</feature>
<evidence type="ECO:0000313" key="4">
    <source>
        <dbReference type="Proteomes" id="UP000078544"/>
    </source>
</evidence>
<gene>
    <name evidence="3" type="ORF">AAL_00474</name>
</gene>
<dbReference type="SUPFAM" id="SSF46934">
    <property type="entry name" value="UBA-like"/>
    <property type="match status" value="1"/>
</dbReference>
<dbReference type="AlphaFoldDB" id="A0A166UVB3"/>
<dbReference type="PANTHER" id="PTHR10662">
    <property type="entry name" value="NUCLEAR RNA EXPORT FACTOR"/>
    <property type="match status" value="1"/>
</dbReference>
<dbReference type="EMBL" id="AZGY01000001">
    <property type="protein sequence ID" value="OAA33009.1"/>
    <property type="molecule type" value="Genomic_DNA"/>
</dbReference>
<protein>
    <submittedName>
        <fullName evidence="3">mRNA export factor mex67</fullName>
    </submittedName>
</protein>
<dbReference type="SMART" id="SM00804">
    <property type="entry name" value="TAP_C"/>
    <property type="match status" value="1"/>
</dbReference>
<accession>A0A166UVB3</accession>
<dbReference type="CDD" id="cd14342">
    <property type="entry name" value="UBA_TAP-C"/>
    <property type="match status" value="1"/>
</dbReference>
<dbReference type="GO" id="GO:0003723">
    <property type="term" value="F:RNA binding"/>
    <property type="evidence" value="ECO:0007669"/>
    <property type="project" value="TreeGrafter"/>
</dbReference>
<dbReference type="InterPro" id="IPR057125">
    <property type="entry name" value="NXF1/2/3/5-like_LRR"/>
</dbReference>
<dbReference type="STRING" id="1081109.A0A166UVB3"/>
<comment type="caution">
    <text evidence="3">The sequence shown here is derived from an EMBL/GenBank/DDBJ whole genome shotgun (WGS) entry which is preliminary data.</text>
</comment>
<dbReference type="Proteomes" id="UP000078544">
    <property type="component" value="Unassembled WGS sequence"/>
</dbReference>
<feature type="compositionally biased region" description="Low complexity" evidence="1">
    <location>
        <begin position="98"/>
        <end position="108"/>
    </location>
</feature>
<dbReference type="PROSITE" id="PS51281">
    <property type="entry name" value="TAP_C"/>
    <property type="match status" value="1"/>
</dbReference>
<evidence type="ECO:0000313" key="3">
    <source>
        <dbReference type="EMBL" id="OAA33009.1"/>
    </source>
</evidence>
<name>A0A166UVB3_9HYPO</name>
<evidence type="ECO:0000259" key="2">
    <source>
        <dbReference type="PROSITE" id="PS51281"/>
    </source>
</evidence>
<dbReference type="InterPro" id="IPR001611">
    <property type="entry name" value="Leu-rich_rpt"/>
</dbReference>
<dbReference type="InterPro" id="IPR009060">
    <property type="entry name" value="UBA-like_sf"/>
</dbReference>
<dbReference type="Gene3D" id="1.10.8.10">
    <property type="entry name" value="DNA helicase RuvA subunit, C-terminal domain"/>
    <property type="match status" value="1"/>
</dbReference>
<dbReference type="SUPFAM" id="SSF52058">
    <property type="entry name" value="L domain-like"/>
    <property type="match status" value="1"/>
</dbReference>
<proteinExistence type="predicted"/>
<dbReference type="Pfam" id="PF03943">
    <property type="entry name" value="TAP_C"/>
    <property type="match status" value="1"/>
</dbReference>
<organism evidence="3 4">
    <name type="scientific">Moelleriella libera RCEF 2490</name>
    <dbReference type="NCBI Taxonomy" id="1081109"/>
    <lineage>
        <taxon>Eukaryota</taxon>
        <taxon>Fungi</taxon>
        <taxon>Dikarya</taxon>
        <taxon>Ascomycota</taxon>
        <taxon>Pezizomycotina</taxon>
        <taxon>Sordariomycetes</taxon>
        <taxon>Hypocreomycetidae</taxon>
        <taxon>Hypocreales</taxon>
        <taxon>Clavicipitaceae</taxon>
        <taxon>Moelleriella</taxon>
    </lineage>
</organism>
<dbReference type="Gene3D" id="3.80.10.10">
    <property type="entry name" value="Ribonuclease Inhibitor"/>
    <property type="match status" value="1"/>
</dbReference>
<sequence>MAPRGPRGSGSQRANQAASSSAKTTRGIQKKRSTFRTDIDGDLEMDGMGKRVARATATETRGSRTKSARRVSGRNPQTVATRRVLPHSKGNDNPRLPSRGSTAGSGRATRTRGRENLAWLRVYGLKQSKAATNEDGGLHNLVAFLERKASSFRKPSRPVMIKERERAGDYVFIGASEEDTDELIKLNTFSFAGTKLEIVESSQELAYSNKATESKETQELRAKLQSFLSQRYIGANKLLKLDSLASDTDLTALGAFETRERALKTFKGLMAICDDLFKTAAEQRDAIESITLANNAIDDVSQVESLATTFPQLKNLDLSNNQIVSMQALEKWRGKFESLETIYMTGNPIMASDPNLASTLLQWFPKLQDVNGVQIRAMIAELIAELSRRTSMVPHYSEMCLSQVDWNFDKALIIFEERKVSWLLNLFGRELNKKSDGAK</sequence>
<evidence type="ECO:0000256" key="1">
    <source>
        <dbReference type="SAM" id="MobiDB-lite"/>
    </source>
</evidence>
<dbReference type="InterPro" id="IPR030217">
    <property type="entry name" value="NXF_fam"/>
</dbReference>
<dbReference type="PROSITE" id="PS51450">
    <property type="entry name" value="LRR"/>
    <property type="match status" value="1"/>
</dbReference>
<feature type="domain" description="TAP-C" evidence="2">
    <location>
        <begin position="377"/>
        <end position="435"/>
    </location>
</feature>
<dbReference type="InterPro" id="IPR005637">
    <property type="entry name" value="TAP_C_dom"/>
</dbReference>
<reference evidence="3 4" key="1">
    <citation type="journal article" date="2016" name="Genome Biol. Evol.">
        <title>Divergent and convergent evolution of fungal pathogenicity.</title>
        <authorList>
            <person name="Shang Y."/>
            <person name="Xiao G."/>
            <person name="Zheng P."/>
            <person name="Cen K."/>
            <person name="Zhan S."/>
            <person name="Wang C."/>
        </authorList>
    </citation>
    <scope>NUCLEOTIDE SEQUENCE [LARGE SCALE GENOMIC DNA]</scope>
    <source>
        <strain evidence="3 4">RCEF 2490</strain>
    </source>
</reference>
<dbReference type="PANTHER" id="PTHR10662:SF22">
    <property type="entry name" value="NUCLEAR RNA EXPORT FACTOR 1"/>
    <property type="match status" value="1"/>
</dbReference>
<dbReference type="GO" id="GO:0016973">
    <property type="term" value="P:poly(A)+ mRNA export from nucleus"/>
    <property type="evidence" value="ECO:0007669"/>
    <property type="project" value="TreeGrafter"/>
</dbReference>
<feature type="compositionally biased region" description="Low complexity" evidence="1">
    <location>
        <begin position="9"/>
        <end position="22"/>
    </location>
</feature>
<dbReference type="GO" id="GO:0005634">
    <property type="term" value="C:nucleus"/>
    <property type="evidence" value="ECO:0007669"/>
    <property type="project" value="InterPro"/>
</dbReference>
<keyword evidence="4" id="KW-1185">Reference proteome</keyword>